<dbReference type="Pfam" id="PF00627">
    <property type="entry name" value="UBA"/>
    <property type="match status" value="1"/>
</dbReference>
<dbReference type="PANTHER" id="PTHR10677">
    <property type="entry name" value="UBIQUILIN"/>
    <property type="match status" value="1"/>
</dbReference>
<proteinExistence type="predicted"/>
<keyword evidence="5" id="KW-1185">Reference proteome</keyword>
<dbReference type="GO" id="GO:0031593">
    <property type="term" value="F:polyubiquitin modification-dependent protein binding"/>
    <property type="evidence" value="ECO:0007669"/>
    <property type="project" value="TreeGrafter"/>
</dbReference>
<dbReference type="OrthoDB" id="267397at2759"/>
<accession>A0A5J4YU25</accession>
<evidence type="ECO:0000259" key="2">
    <source>
        <dbReference type="PROSITE" id="PS50030"/>
    </source>
</evidence>
<name>A0A5J4YU25_PORPP</name>
<dbReference type="PANTHER" id="PTHR10677:SF3">
    <property type="entry name" value="FI07626P-RELATED"/>
    <property type="match status" value="1"/>
</dbReference>
<feature type="domain" description="Ubiquitin-like" evidence="3">
    <location>
        <begin position="1"/>
        <end position="81"/>
    </location>
</feature>
<dbReference type="PROSITE" id="PS50053">
    <property type="entry name" value="UBIQUITIN_2"/>
    <property type="match status" value="1"/>
</dbReference>
<dbReference type="Proteomes" id="UP000324585">
    <property type="component" value="Unassembled WGS sequence"/>
</dbReference>
<feature type="compositionally biased region" description="Polar residues" evidence="1">
    <location>
        <begin position="285"/>
        <end position="294"/>
    </location>
</feature>
<dbReference type="AlphaFoldDB" id="A0A5J4YU25"/>
<dbReference type="FunFam" id="1.10.260.100:FF:000001">
    <property type="entry name" value="Ubiquilin 1"/>
    <property type="match status" value="1"/>
</dbReference>
<gene>
    <name evidence="4" type="ORF">FVE85_3252</name>
</gene>
<dbReference type="Gene3D" id="1.10.8.10">
    <property type="entry name" value="DNA helicase RuvA subunit, C-terminal domain"/>
    <property type="match status" value="1"/>
</dbReference>
<dbReference type="SMART" id="SM00165">
    <property type="entry name" value="UBA"/>
    <property type="match status" value="1"/>
</dbReference>
<evidence type="ECO:0000259" key="3">
    <source>
        <dbReference type="PROSITE" id="PS50053"/>
    </source>
</evidence>
<dbReference type="PROSITE" id="PS50030">
    <property type="entry name" value="UBA"/>
    <property type="match status" value="1"/>
</dbReference>
<dbReference type="SUPFAM" id="SSF46934">
    <property type="entry name" value="UBA-like"/>
    <property type="match status" value="1"/>
</dbReference>
<dbReference type="GO" id="GO:0006511">
    <property type="term" value="P:ubiquitin-dependent protein catabolic process"/>
    <property type="evidence" value="ECO:0007669"/>
    <property type="project" value="TreeGrafter"/>
</dbReference>
<comment type="caution">
    <text evidence="4">The sequence shown here is derived from an EMBL/GenBank/DDBJ whole genome shotgun (WGS) entry which is preliminary data.</text>
</comment>
<organism evidence="4 5">
    <name type="scientific">Porphyridium purpureum</name>
    <name type="common">Red alga</name>
    <name type="synonym">Porphyridium cruentum</name>
    <dbReference type="NCBI Taxonomy" id="35688"/>
    <lineage>
        <taxon>Eukaryota</taxon>
        <taxon>Rhodophyta</taxon>
        <taxon>Bangiophyceae</taxon>
        <taxon>Porphyridiales</taxon>
        <taxon>Porphyridiaceae</taxon>
        <taxon>Porphyridium</taxon>
    </lineage>
</organism>
<dbReference type="InterPro" id="IPR006636">
    <property type="entry name" value="STI1_HS-bd"/>
</dbReference>
<dbReference type="GO" id="GO:0005829">
    <property type="term" value="C:cytosol"/>
    <property type="evidence" value="ECO:0007669"/>
    <property type="project" value="TreeGrafter"/>
</dbReference>
<dbReference type="InterPro" id="IPR000626">
    <property type="entry name" value="Ubiquitin-like_dom"/>
</dbReference>
<feature type="compositionally biased region" description="Low complexity" evidence="1">
    <location>
        <begin position="451"/>
        <end position="473"/>
    </location>
</feature>
<dbReference type="EMBL" id="VRMN01000004">
    <property type="protein sequence ID" value="KAA8495011.1"/>
    <property type="molecule type" value="Genomic_DNA"/>
</dbReference>
<feature type="domain" description="UBA" evidence="2">
    <location>
        <begin position="509"/>
        <end position="553"/>
    </location>
</feature>
<evidence type="ECO:0000313" key="4">
    <source>
        <dbReference type="EMBL" id="KAA8495011.1"/>
    </source>
</evidence>
<feature type="region of interest" description="Disordered" evidence="1">
    <location>
        <begin position="78"/>
        <end position="120"/>
    </location>
</feature>
<protein>
    <submittedName>
        <fullName evidence="4">Ubiquitin domain-containing protein DSK2b</fullName>
    </submittedName>
</protein>
<feature type="region of interest" description="Disordered" evidence="1">
    <location>
        <begin position="261"/>
        <end position="349"/>
    </location>
</feature>
<dbReference type="InterPro" id="IPR029071">
    <property type="entry name" value="Ubiquitin-like_domsf"/>
</dbReference>
<feature type="region of interest" description="Disordered" evidence="1">
    <location>
        <begin position="447"/>
        <end position="473"/>
    </location>
</feature>
<dbReference type="InterPro" id="IPR015496">
    <property type="entry name" value="Ubiquilin"/>
</dbReference>
<dbReference type="SMART" id="SM00213">
    <property type="entry name" value="UBQ"/>
    <property type="match status" value="1"/>
</dbReference>
<feature type="compositionally biased region" description="Polar residues" evidence="1">
    <location>
        <begin position="307"/>
        <end position="317"/>
    </location>
</feature>
<feature type="compositionally biased region" description="Low complexity" evidence="1">
    <location>
        <begin position="91"/>
        <end position="110"/>
    </location>
</feature>
<dbReference type="Pfam" id="PF23195">
    <property type="entry name" value="UBQLN1"/>
    <property type="match status" value="2"/>
</dbReference>
<dbReference type="Gene3D" id="3.10.20.90">
    <property type="entry name" value="Phosphatidylinositol 3-kinase Catalytic Subunit, Chain A, domain 1"/>
    <property type="match status" value="1"/>
</dbReference>
<dbReference type="OMA" id="EVRFQTQ"/>
<feature type="compositionally biased region" description="Gly residues" evidence="1">
    <location>
        <begin position="111"/>
        <end position="120"/>
    </location>
</feature>
<reference evidence="5" key="1">
    <citation type="journal article" date="2019" name="Nat. Commun.">
        <title>Expansion of phycobilisome linker gene families in mesophilic red algae.</title>
        <authorList>
            <person name="Lee J."/>
            <person name="Kim D."/>
            <person name="Bhattacharya D."/>
            <person name="Yoon H.S."/>
        </authorList>
    </citation>
    <scope>NUCLEOTIDE SEQUENCE [LARGE SCALE GENOMIC DNA]</scope>
    <source>
        <strain evidence="5">CCMP 1328</strain>
    </source>
</reference>
<sequence>MDIHIKSSTGSKFSVHLEDMEESIAAFKVRLAAQCDVEPERQRLIYRGHVLKDGQTIRELVEKNGLESGHTMHMVRSAAAPGTAPAPQPQQPAVTATPTPGQAAPAPGSNPFGGFGMGGDGFNGASAPGAGMMPPFGGAPGGLPGMDINQAQQMLQQNPDMMRQMMESPMMQSMMQNPELVRNIMMSNPQVRQLMETNPELAHILNDPNSIRQAMEMARNPAMMSEMTRNSDRAMANIEMMPGGFDALRRMHENVAAPLADAMQTPSNDNRTGADSENPFADLFNPSTTPSTQPMPNPWGQSGGPTAPSTAAQANPPGQTPAFPGGLGAFSGSATAPGSTPGAAPVPDMQGMMQMMEDPMMQQMVQGMMQHMMRDPNMREQLLNRDPNLRALAESNPQVGEMLSNPEFLQMMTSPEMMRMSMQLQNAMRGGTMDPSAFAGMGSFPLGSSGGTTAMPGTGTTPSTTNTGSTSAPAPDLSQLMGMFGSAGAPTGFPQAPSSVPQPVMSQDQLEQLYATQLQQLRDMGFMDTSMCINALQRSGGNVNLAVERLLGQFGQM</sequence>
<dbReference type="Pfam" id="PF00240">
    <property type="entry name" value="ubiquitin"/>
    <property type="match status" value="1"/>
</dbReference>
<evidence type="ECO:0000256" key="1">
    <source>
        <dbReference type="SAM" id="MobiDB-lite"/>
    </source>
</evidence>
<evidence type="ECO:0000313" key="5">
    <source>
        <dbReference type="Proteomes" id="UP000324585"/>
    </source>
</evidence>
<dbReference type="SMART" id="SM00727">
    <property type="entry name" value="STI1"/>
    <property type="match status" value="4"/>
</dbReference>
<feature type="compositionally biased region" description="Polar residues" evidence="1">
    <location>
        <begin position="264"/>
        <end position="275"/>
    </location>
</feature>
<dbReference type="InterPro" id="IPR009060">
    <property type="entry name" value="UBA-like_sf"/>
</dbReference>
<dbReference type="SUPFAM" id="SSF54236">
    <property type="entry name" value="Ubiquitin-like"/>
    <property type="match status" value="1"/>
</dbReference>
<dbReference type="CDD" id="cd16106">
    <property type="entry name" value="Ubl_Dsk2p_like"/>
    <property type="match status" value="1"/>
</dbReference>
<dbReference type="Gene3D" id="1.10.260.100">
    <property type="match status" value="1"/>
</dbReference>
<dbReference type="CDD" id="cd14399">
    <property type="entry name" value="UBA_PLICs"/>
    <property type="match status" value="1"/>
</dbReference>
<feature type="compositionally biased region" description="Low complexity" evidence="1">
    <location>
        <begin position="331"/>
        <end position="349"/>
    </location>
</feature>
<dbReference type="InterPro" id="IPR015940">
    <property type="entry name" value="UBA"/>
</dbReference>